<feature type="transmembrane region" description="Helical" evidence="1">
    <location>
        <begin position="109"/>
        <end position="135"/>
    </location>
</feature>
<feature type="transmembrane region" description="Helical" evidence="1">
    <location>
        <begin position="141"/>
        <end position="162"/>
    </location>
</feature>
<feature type="transmembrane region" description="Helical" evidence="1">
    <location>
        <begin position="6"/>
        <end position="28"/>
    </location>
</feature>
<proteinExistence type="predicted"/>
<keyword evidence="3" id="KW-1185">Reference proteome</keyword>
<dbReference type="RefSeq" id="WP_265505375.1">
    <property type="nucleotide sequence ID" value="NZ_JAOTBE010000002.1"/>
</dbReference>
<reference evidence="2 3" key="1">
    <citation type="submission" date="2024-09" db="EMBL/GenBank/DDBJ databases">
        <authorList>
            <person name="Sun Q."/>
            <person name="Mori K."/>
        </authorList>
    </citation>
    <scope>NUCLEOTIDE SEQUENCE [LARGE SCALE GENOMIC DNA]</scope>
    <source>
        <strain evidence="2 3">CCM 7904</strain>
    </source>
</reference>
<sequence>MIQLPTRSFVLGTLVFLFAAWALLFLRLLPLTQGFMGWPGPDMGLALILAWVLRRPDQLSAPVIVLAVLVEDVMLMRPLGLWTAIVLIGSEAARLREPRWRDQPFMVEWIGIGVLIGLMMLGYRVTQALFMLPVAALGQVILQYLATVAAYPVVIFLARWLIGLRRIRHGETGRTA</sequence>
<keyword evidence="1" id="KW-1133">Transmembrane helix</keyword>
<evidence type="ECO:0000313" key="2">
    <source>
        <dbReference type="EMBL" id="MFC0198929.1"/>
    </source>
</evidence>
<feature type="transmembrane region" description="Helical" evidence="1">
    <location>
        <begin position="35"/>
        <end position="53"/>
    </location>
</feature>
<dbReference type="Proteomes" id="UP001589795">
    <property type="component" value="Unassembled WGS sequence"/>
</dbReference>
<name>A0ABV6CDX5_9RHOB</name>
<comment type="caution">
    <text evidence="2">The sequence shown here is derived from an EMBL/GenBank/DDBJ whole genome shotgun (WGS) entry which is preliminary data.</text>
</comment>
<protein>
    <submittedName>
        <fullName evidence="2">Rod shape-determining protein MreD</fullName>
    </submittedName>
</protein>
<gene>
    <name evidence="2" type="ORF">ACFFIZ_00840</name>
</gene>
<evidence type="ECO:0000256" key="1">
    <source>
        <dbReference type="SAM" id="Phobius"/>
    </source>
</evidence>
<organism evidence="2 3">
    <name type="scientific">Paracoccus rhizosphaerae</name>
    <dbReference type="NCBI Taxonomy" id="1133347"/>
    <lineage>
        <taxon>Bacteria</taxon>
        <taxon>Pseudomonadati</taxon>
        <taxon>Pseudomonadota</taxon>
        <taxon>Alphaproteobacteria</taxon>
        <taxon>Rhodobacterales</taxon>
        <taxon>Paracoccaceae</taxon>
        <taxon>Paracoccus</taxon>
    </lineage>
</organism>
<dbReference type="EMBL" id="JBHLWQ010000010">
    <property type="protein sequence ID" value="MFC0198929.1"/>
    <property type="molecule type" value="Genomic_DNA"/>
</dbReference>
<evidence type="ECO:0000313" key="3">
    <source>
        <dbReference type="Proteomes" id="UP001589795"/>
    </source>
</evidence>
<accession>A0ABV6CDX5</accession>
<keyword evidence="1" id="KW-0472">Membrane</keyword>
<keyword evidence="1" id="KW-0812">Transmembrane</keyword>